<dbReference type="AlphaFoldDB" id="A0A9D1DKA0"/>
<feature type="domain" description="LUD" evidence="1">
    <location>
        <begin position="3"/>
        <end position="174"/>
    </location>
</feature>
<name>A0A9D1DKA0_9FIRM</name>
<dbReference type="InterPro" id="IPR024185">
    <property type="entry name" value="FTHF_cligase-like_sf"/>
</dbReference>
<reference evidence="2" key="2">
    <citation type="journal article" date="2021" name="PeerJ">
        <title>Extensive microbial diversity within the chicken gut microbiome revealed by metagenomics and culture.</title>
        <authorList>
            <person name="Gilroy R."/>
            <person name="Ravi A."/>
            <person name="Getino M."/>
            <person name="Pursley I."/>
            <person name="Horton D.L."/>
            <person name="Alikhan N.F."/>
            <person name="Baker D."/>
            <person name="Gharbi K."/>
            <person name="Hall N."/>
            <person name="Watson M."/>
            <person name="Adriaenssens E.M."/>
            <person name="Foster-Nyarko E."/>
            <person name="Jarju S."/>
            <person name="Secka A."/>
            <person name="Antonio M."/>
            <person name="Oren A."/>
            <person name="Chaudhuri R.R."/>
            <person name="La Ragione R."/>
            <person name="Hildebrand F."/>
            <person name="Pallen M.J."/>
        </authorList>
    </citation>
    <scope>NUCLEOTIDE SEQUENCE</scope>
    <source>
        <strain evidence="2">ChiGjej3B3-7149</strain>
    </source>
</reference>
<dbReference type="SUPFAM" id="SSF100950">
    <property type="entry name" value="NagB/RpiA/CoA transferase-like"/>
    <property type="match status" value="1"/>
</dbReference>
<gene>
    <name evidence="2" type="ORF">IAD36_02290</name>
</gene>
<dbReference type="InterPro" id="IPR037171">
    <property type="entry name" value="NagB/RpiA_transferase-like"/>
</dbReference>
<evidence type="ECO:0000313" key="3">
    <source>
        <dbReference type="Proteomes" id="UP000824238"/>
    </source>
</evidence>
<dbReference type="Proteomes" id="UP000824238">
    <property type="component" value="Unassembled WGS sequence"/>
</dbReference>
<accession>A0A9D1DKA0</accession>
<dbReference type="PANTHER" id="PTHR36179">
    <property type="entry name" value="LUD_DOM DOMAIN-CONTAINING PROTEIN"/>
    <property type="match status" value="1"/>
</dbReference>
<proteinExistence type="predicted"/>
<comment type="caution">
    <text evidence="2">The sequence shown here is derived from an EMBL/GenBank/DDBJ whole genome shotgun (WGS) entry which is preliminary data.</text>
</comment>
<dbReference type="InterPro" id="IPR003741">
    <property type="entry name" value="LUD_dom"/>
</dbReference>
<reference evidence="2" key="1">
    <citation type="submission" date="2020-10" db="EMBL/GenBank/DDBJ databases">
        <authorList>
            <person name="Gilroy R."/>
        </authorList>
    </citation>
    <scope>NUCLEOTIDE SEQUENCE</scope>
    <source>
        <strain evidence="2">ChiGjej3B3-7149</strain>
    </source>
</reference>
<protein>
    <submittedName>
        <fullName evidence="2">Lactate utilization protein</fullName>
    </submittedName>
</protein>
<dbReference type="Gene3D" id="3.40.50.10420">
    <property type="entry name" value="NagB/RpiA/CoA transferase-like"/>
    <property type="match status" value="1"/>
</dbReference>
<dbReference type="PANTHER" id="PTHR36179:SF2">
    <property type="entry name" value="LUD DOMAIN-CONTAINING PROTEIN"/>
    <property type="match status" value="1"/>
</dbReference>
<dbReference type="EMBL" id="DVHH01000062">
    <property type="protein sequence ID" value="HIR54417.1"/>
    <property type="molecule type" value="Genomic_DNA"/>
</dbReference>
<dbReference type="Pfam" id="PF02589">
    <property type="entry name" value="LUD_dom"/>
    <property type="match status" value="1"/>
</dbReference>
<evidence type="ECO:0000259" key="1">
    <source>
        <dbReference type="Pfam" id="PF02589"/>
    </source>
</evidence>
<organism evidence="2 3">
    <name type="scientific">Candidatus Scatomorpha intestinigallinarum</name>
    <dbReference type="NCBI Taxonomy" id="2840923"/>
    <lineage>
        <taxon>Bacteria</taxon>
        <taxon>Bacillati</taxon>
        <taxon>Bacillota</taxon>
        <taxon>Clostridia</taxon>
        <taxon>Eubacteriales</taxon>
        <taxon>Candidatus Scatomorpha</taxon>
    </lineage>
</organism>
<evidence type="ECO:0000313" key="2">
    <source>
        <dbReference type="EMBL" id="HIR54417.1"/>
    </source>
</evidence>
<sequence>MDIEKLKKSLEGHGFAFRYFETGAEAADYLAEQLAGKTVGIGGSKTVEAIGLYEKLQGKAADVAWHWKTEPNEARARAAKAQVYVSSANGIAETGEIINIDGAGNRVASTLYGHEKVYIVAGMNKVCPNAEAAFHRARNVAAPLNARRFGKDTPCVKGELRCYDCRSPERICRGVSMLMEPMMGMAAEVVIINEELGY</sequence>